<keyword evidence="3" id="KW-1185">Reference proteome</keyword>
<dbReference type="PANTHER" id="PTHR47163:SF2">
    <property type="entry name" value="SI:DKEY-17M8.2"/>
    <property type="match status" value="1"/>
</dbReference>
<evidence type="ECO:0000313" key="2">
    <source>
        <dbReference type="EMBL" id="MFD2835566.1"/>
    </source>
</evidence>
<reference evidence="3" key="1">
    <citation type="journal article" date="2019" name="Int. J. Syst. Evol. Microbiol.">
        <title>The Global Catalogue of Microorganisms (GCM) 10K type strain sequencing project: providing services to taxonomists for standard genome sequencing and annotation.</title>
        <authorList>
            <consortium name="The Broad Institute Genomics Platform"/>
            <consortium name="The Broad Institute Genome Sequencing Center for Infectious Disease"/>
            <person name="Wu L."/>
            <person name="Ma J."/>
        </authorList>
    </citation>
    <scope>NUCLEOTIDE SEQUENCE [LARGE SCALE GENOMIC DNA]</scope>
    <source>
        <strain evidence="3">KCTC 52925</strain>
    </source>
</reference>
<feature type="domain" description="ISXO2-like transposase" evidence="1">
    <location>
        <begin position="126"/>
        <end position="265"/>
    </location>
</feature>
<protein>
    <submittedName>
        <fullName evidence="2">IS1595 family transposase</fullName>
    </submittedName>
</protein>
<accession>A0ABW5X911</accession>
<comment type="caution">
    <text evidence="2">The sequence shown here is derived from an EMBL/GenBank/DDBJ whole genome shotgun (WGS) entry which is preliminary data.</text>
</comment>
<proteinExistence type="predicted"/>
<sequence length="279" mass="32055">GLSLIKFTETFKTDEDCKKYLGQRKWSEGFKCKKCNHEKATVLKGKRTAHRMCTLCKREESPSSGTLFHRVRFGLRKAFFIVYEMSTSSKGLSSIQIANRYGISQKTAWYFMQKVRLAMESSGNHPMKGKVQVDEFTVGGKEKGKKGRSYDAKKKKIVGAVELTDDNKIKRFYALPIDNYSGKELETIFKAHIDIGAKVETDGWKGYNKMKKKYDIKSTKSLPGINFNEIHTVIQNLKSWLRAIPTHISKEHIKAYLNEFSYRLNRSIHKETIFDGLIG</sequence>
<dbReference type="Pfam" id="PF12762">
    <property type="entry name" value="DDE_Tnp_IS1595"/>
    <property type="match status" value="1"/>
</dbReference>
<feature type="non-terminal residue" evidence="2">
    <location>
        <position position="1"/>
    </location>
</feature>
<gene>
    <name evidence="2" type="ORF">ACFSYS_19895</name>
</gene>
<name>A0ABW5X911_9FLAO</name>
<dbReference type="Proteomes" id="UP001597438">
    <property type="component" value="Unassembled WGS sequence"/>
</dbReference>
<dbReference type="PANTHER" id="PTHR47163">
    <property type="entry name" value="DDE_TNP_IS1595 DOMAIN-CONTAINING PROTEIN"/>
    <property type="match status" value="1"/>
</dbReference>
<dbReference type="EMBL" id="JBHUOJ010000050">
    <property type="protein sequence ID" value="MFD2835566.1"/>
    <property type="molecule type" value="Genomic_DNA"/>
</dbReference>
<evidence type="ECO:0000313" key="3">
    <source>
        <dbReference type="Proteomes" id="UP001597438"/>
    </source>
</evidence>
<dbReference type="SMART" id="SM01126">
    <property type="entry name" value="DDE_Tnp_IS1595"/>
    <property type="match status" value="1"/>
</dbReference>
<dbReference type="RefSeq" id="WP_378213685.1">
    <property type="nucleotide sequence ID" value="NZ_JBHUOJ010000050.1"/>
</dbReference>
<evidence type="ECO:0000259" key="1">
    <source>
        <dbReference type="SMART" id="SM01126"/>
    </source>
</evidence>
<organism evidence="2 3">
    <name type="scientific">Christiangramia antarctica</name>
    <dbReference type="NCBI Taxonomy" id="2058158"/>
    <lineage>
        <taxon>Bacteria</taxon>
        <taxon>Pseudomonadati</taxon>
        <taxon>Bacteroidota</taxon>
        <taxon>Flavobacteriia</taxon>
        <taxon>Flavobacteriales</taxon>
        <taxon>Flavobacteriaceae</taxon>
        <taxon>Christiangramia</taxon>
    </lineage>
</organism>
<dbReference type="InterPro" id="IPR024445">
    <property type="entry name" value="Tnp_ISXO2-like"/>
</dbReference>
<feature type="non-terminal residue" evidence="2">
    <location>
        <position position="279"/>
    </location>
</feature>
<dbReference type="NCBIfam" id="NF033547">
    <property type="entry name" value="transpos_IS1595"/>
    <property type="match status" value="1"/>
</dbReference>
<dbReference type="InterPro" id="IPR053164">
    <property type="entry name" value="IS1016-like_transposase"/>
</dbReference>